<dbReference type="InterPro" id="IPR035906">
    <property type="entry name" value="MetI-like_sf"/>
</dbReference>
<organism evidence="9 10">
    <name type="scientific">Ferrovibrio xuzhouensis</name>
    <dbReference type="NCBI Taxonomy" id="1576914"/>
    <lineage>
        <taxon>Bacteria</taxon>
        <taxon>Pseudomonadati</taxon>
        <taxon>Pseudomonadota</taxon>
        <taxon>Alphaproteobacteria</taxon>
        <taxon>Rhodospirillales</taxon>
        <taxon>Rhodospirillaceae</taxon>
        <taxon>Ferrovibrio</taxon>
    </lineage>
</organism>
<dbReference type="CDD" id="cd06261">
    <property type="entry name" value="TM_PBP2"/>
    <property type="match status" value="1"/>
</dbReference>
<keyword evidence="2 7" id="KW-0813">Transport</keyword>
<comment type="caution">
    <text evidence="9">The sequence shown here is derived from an EMBL/GenBank/DDBJ whole genome shotgun (WGS) entry which is preliminary data.</text>
</comment>
<name>A0ABV7VHW5_9PROT</name>
<dbReference type="RefSeq" id="WP_379727929.1">
    <property type="nucleotide sequence ID" value="NZ_JBHRYJ010000003.1"/>
</dbReference>
<evidence type="ECO:0000256" key="1">
    <source>
        <dbReference type="ARBA" id="ARBA00004651"/>
    </source>
</evidence>
<feature type="domain" description="ABC transmembrane type-1" evidence="8">
    <location>
        <begin position="57"/>
        <end position="237"/>
    </location>
</feature>
<evidence type="ECO:0000256" key="3">
    <source>
        <dbReference type="ARBA" id="ARBA00022475"/>
    </source>
</evidence>
<protein>
    <submittedName>
        <fullName evidence="9">ABC transporter permease</fullName>
    </submittedName>
</protein>
<sequence length="258" mass="27776">MMSRASVALSGLLTLLALLVLWQAVSVIFDIPAYIVPAPLAVLKEIALKPGFYIEQAAVTLRSTLLGFLLATVLGLLFGTITAYSRLFRLTLYPLILLLQGVPKVALAPVLIIFLGFGLKFQVVVIASVAFFPVVVNAVMGLTTVDRDLIMLSRVLRTPRLREFWMIGLPHAAPSVFSGMKVAMTLSVIGAVVAEFVSSEAGLGHALMIANSEFNTAMSFAAILLLSLMSFALFGLIRLIEWRAVPWAEDAAVDRTAG</sequence>
<keyword evidence="5 7" id="KW-1133">Transmembrane helix</keyword>
<evidence type="ECO:0000256" key="7">
    <source>
        <dbReference type="RuleBase" id="RU363032"/>
    </source>
</evidence>
<dbReference type="Gene3D" id="1.10.3720.10">
    <property type="entry name" value="MetI-like"/>
    <property type="match status" value="1"/>
</dbReference>
<dbReference type="EMBL" id="JBHRYJ010000003">
    <property type="protein sequence ID" value="MFC3676774.1"/>
    <property type="molecule type" value="Genomic_DNA"/>
</dbReference>
<reference evidence="10" key="1">
    <citation type="journal article" date="2019" name="Int. J. Syst. Evol. Microbiol.">
        <title>The Global Catalogue of Microorganisms (GCM) 10K type strain sequencing project: providing services to taxonomists for standard genome sequencing and annotation.</title>
        <authorList>
            <consortium name="The Broad Institute Genomics Platform"/>
            <consortium name="The Broad Institute Genome Sequencing Center for Infectious Disease"/>
            <person name="Wu L."/>
            <person name="Ma J."/>
        </authorList>
    </citation>
    <scope>NUCLEOTIDE SEQUENCE [LARGE SCALE GENOMIC DNA]</scope>
    <source>
        <strain evidence="10">KCTC 42182</strain>
    </source>
</reference>
<accession>A0ABV7VHW5</accession>
<comment type="subcellular location">
    <subcellularLocation>
        <location evidence="1 7">Cell membrane</location>
        <topology evidence="1 7">Multi-pass membrane protein</topology>
    </subcellularLocation>
</comment>
<keyword evidence="4 7" id="KW-0812">Transmembrane</keyword>
<gene>
    <name evidence="9" type="ORF">ACFOOQ_14550</name>
</gene>
<dbReference type="SUPFAM" id="SSF161098">
    <property type="entry name" value="MetI-like"/>
    <property type="match status" value="1"/>
</dbReference>
<proteinExistence type="inferred from homology"/>
<feature type="transmembrane region" description="Helical" evidence="7">
    <location>
        <begin position="164"/>
        <end position="197"/>
    </location>
</feature>
<comment type="similarity">
    <text evidence="7">Belongs to the binding-protein-dependent transport system permease family.</text>
</comment>
<evidence type="ECO:0000256" key="5">
    <source>
        <dbReference type="ARBA" id="ARBA00022989"/>
    </source>
</evidence>
<dbReference type="InterPro" id="IPR000515">
    <property type="entry name" value="MetI-like"/>
</dbReference>
<dbReference type="PANTHER" id="PTHR30151">
    <property type="entry name" value="ALKANE SULFONATE ABC TRANSPORTER-RELATED, MEMBRANE SUBUNIT"/>
    <property type="match status" value="1"/>
</dbReference>
<keyword evidence="3" id="KW-1003">Cell membrane</keyword>
<feature type="transmembrane region" description="Helical" evidence="7">
    <location>
        <begin position="123"/>
        <end position="143"/>
    </location>
</feature>
<feature type="transmembrane region" description="Helical" evidence="7">
    <location>
        <begin position="217"/>
        <end position="237"/>
    </location>
</feature>
<keyword evidence="6 7" id="KW-0472">Membrane</keyword>
<dbReference type="PROSITE" id="PS50928">
    <property type="entry name" value="ABC_TM1"/>
    <property type="match status" value="1"/>
</dbReference>
<keyword evidence="10" id="KW-1185">Reference proteome</keyword>
<evidence type="ECO:0000256" key="2">
    <source>
        <dbReference type="ARBA" id="ARBA00022448"/>
    </source>
</evidence>
<evidence type="ECO:0000259" key="8">
    <source>
        <dbReference type="PROSITE" id="PS50928"/>
    </source>
</evidence>
<evidence type="ECO:0000256" key="4">
    <source>
        <dbReference type="ARBA" id="ARBA00022692"/>
    </source>
</evidence>
<dbReference type="Pfam" id="PF00528">
    <property type="entry name" value="BPD_transp_1"/>
    <property type="match status" value="1"/>
</dbReference>
<evidence type="ECO:0000256" key="6">
    <source>
        <dbReference type="ARBA" id="ARBA00023136"/>
    </source>
</evidence>
<evidence type="ECO:0000313" key="10">
    <source>
        <dbReference type="Proteomes" id="UP001595711"/>
    </source>
</evidence>
<evidence type="ECO:0000313" key="9">
    <source>
        <dbReference type="EMBL" id="MFC3676774.1"/>
    </source>
</evidence>
<feature type="transmembrane region" description="Helical" evidence="7">
    <location>
        <begin position="65"/>
        <end position="84"/>
    </location>
</feature>
<dbReference type="Proteomes" id="UP001595711">
    <property type="component" value="Unassembled WGS sequence"/>
</dbReference>
<feature type="transmembrane region" description="Helical" evidence="7">
    <location>
        <begin position="96"/>
        <end position="117"/>
    </location>
</feature>
<dbReference type="PANTHER" id="PTHR30151:SF20">
    <property type="entry name" value="ABC TRANSPORTER PERMEASE PROTEIN HI_0355-RELATED"/>
    <property type="match status" value="1"/>
</dbReference>